<protein>
    <recommendedName>
        <fullName evidence="2">Imm33-like domain-containing protein</fullName>
    </recommendedName>
</protein>
<gene>
    <name evidence="3" type="ORF">BJ993_004589</name>
</gene>
<name>A0A7Y9ZL89_9ACTN</name>
<evidence type="ECO:0000256" key="1">
    <source>
        <dbReference type="SAM" id="MobiDB-lite"/>
    </source>
</evidence>
<dbReference type="InterPro" id="IPR056509">
    <property type="entry name" value="Imm33-like"/>
</dbReference>
<sequence length="277" mass="29901">MDADLGDLLARGGWELVDPRPTAAEHPDTFELPSADDLDRLQPGSLVRAMFRLVDIADFSRDGLAPYDPSGAPVLVTHVERMWAVVTGRQGDRVACLLDNQPYATHTSLEVLDPLSLPLTHLIATGDVRPELAEHLAFAERMAAQDERPAGSATPVDPGARPRIRSDQQAICDRAGVRAEPPSPFGLALLARDVPGGSGVLQGARFEPAPERRDTGWVFFRGDDFEAVAQTVGFDIVTVQEASRAHPDILARLALPVGWAFSVGDGVDDLYEVELVD</sequence>
<dbReference type="Proteomes" id="UP000562045">
    <property type="component" value="Unassembled WGS sequence"/>
</dbReference>
<dbReference type="RefSeq" id="WP_179651496.1">
    <property type="nucleotide sequence ID" value="NZ_JACBZM010000001.1"/>
</dbReference>
<dbReference type="Pfam" id="PF24719">
    <property type="entry name" value="Imm33-like"/>
    <property type="match status" value="1"/>
</dbReference>
<organism evidence="3 4">
    <name type="scientific">Nocardioides aromaticivorans</name>
    <dbReference type="NCBI Taxonomy" id="200618"/>
    <lineage>
        <taxon>Bacteria</taxon>
        <taxon>Bacillati</taxon>
        <taxon>Actinomycetota</taxon>
        <taxon>Actinomycetes</taxon>
        <taxon>Propionibacteriales</taxon>
        <taxon>Nocardioidaceae</taxon>
        <taxon>Nocardioides</taxon>
    </lineage>
</organism>
<comment type="caution">
    <text evidence="3">The sequence shown here is derived from an EMBL/GenBank/DDBJ whole genome shotgun (WGS) entry which is preliminary data.</text>
</comment>
<evidence type="ECO:0000313" key="4">
    <source>
        <dbReference type="Proteomes" id="UP000562045"/>
    </source>
</evidence>
<dbReference type="EMBL" id="JACBZM010000001">
    <property type="protein sequence ID" value="NYI47509.1"/>
    <property type="molecule type" value="Genomic_DNA"/>
</dbReference>
<dbReference type="AlphaFoldDB" id="A0A7Y9ZL89"/>
<feature type="region of interest" description="Disordered" evidence="1">
    <location>
        <begin position="143"/>
        <end position="163"/>
    </location>
</feature>
<accession>A0A7Y9ZL89</accession>
<proteinExistence type="predicted"/>
<evidence type="ECO:0000313" key="3">
    <source>
        <dbReference type="EMBL" id="NYI47509.1"/>
    </source>
</evidence>
<reference evidence="3 4" key="1">
    <citation type="submission" date="2020-07" db="EMBL/GenBank/DDBJ databases">
        <title>Sequencing the genomes of 1000 actinobacteria strains.</title>
        <authorList>
            <person name="Klenk H.-P."/>
        </authorList>
    </citation>
    <scope>NUCLEOTIDE SEQUENCE [LARGE SCALE GENOMIC DNA]</scope>
    <source>
        <strain evidence="3 4">DSM 15131</strain>
    </source>
</reference>
<evidence type="ECO:0000259" key="2">
    <source>
        <dbReference type="Pfam" id="PF24719"/>
    </source>
</evidence>
<feature type="domain" description="Imm33-like" evidence="2">
    <location>
        <begin position="168"/>
        <end position="270"/>
    </location>
</feature>